<reference evidence="1 2" key="1">
    <citation type="submission" date="2020-08" db="EMBL/GenBank/DDBJ databases">
        <title>Genomic Encyclopedia of Type Strains, Phase IV (KMG-IV): sequencing the most valuable type-strain genomes for metagenomic binning, comparative biology and taxonomic classification.</title>
        <authorList>
            <person name="Goeker M."/>
        </authorList>
    </citation>
    <scope>NUCLEOTIDE SEQUENCE [LARGE SCALE GENOMIC DNA]</scope>
    <source>
        <strain evidence="1 2">DSM 12251</strain>
    </source>
</reference>
<dbReference type="AlphaFoldDB" id="A0A7W7YLR1"/>
<organism evidence="1 2">
    <name type="scientific">Prosthecobacter dejongeii</name>
    <dbReference type="NCBI Taxonomy" id="48465"/>
    <lineage>
        <taxon>Bacteria</taxon>
        <taxon>Pseudomonadati</taxon>
        <taxon>Verrucomicrobiota</taxon>
        <taxon>Verrucomicrobiia</taxon>
        <taxon>Verrucomicrobiales</taxon>
        <taxon>Verrucomicrobiaceae</taxon>
        <taxon>Prosthecobacter</taxon>
    </lineage>
</organism>
<keyword evidence="2" id="KW-1185">Reference proteome</keyword>
<dbReference type="RefSeq" id="WP_184208903.1">
    <property type="nucleotide sequence ID" value="NZ_JACHIF010000004.1"/>
</dbReference>
<name>A0A7W7YLR1_9BACT</name>
<protein>
    <submittedName>
        <fullName evidence="1">Uncharacterized protein</fullName>
    </submittedName>
</protein>
<sequence>MPAPVPAVQLYGTLPNFDRQEFAETGFLTQTVSFTPEQEIKKKKKHSPGELGQTGQIQIWRGDLAIELKGDIIPNADGLVHGLPASYVGQAITACAHFAAATEGPNPIPALERHGYTRDPNKLLFISSAKTDLGEDAPNCTIGMTYVPTVSKDPIALLA</sequence>
<accession>A0A7W7YLR1</accession>
<evidence type="ECO:0000313" key="1">
    <source>
        <dbReference type="EMBL" id="MBB5038265.1"/>
    </source>
</evidence>
<dbReference type="Proteomes" id="UP000534294">
    <property type="component" value="Unassembled WGS sequence"/>
</dbReference>
<proteinExistence type="predicted"/>
<comment type="caution">
    <text evidence="1">The sequence shown here is derived from an EMBL/GenBank/DDBJ whole genome shotgun (WGS) entry which is preliminary data.</text>
</comment>
<gene>
    <name evidence="1" type="ORF">HNQ64_002523</name>
</gene>
<dbReference type="EMBL" id="JACHIF010000004">
    <property type="protein sequence ID" value="MBB5038265.1"/>
    <property type="molecule type" value="Genomic_DNA"/>
</dbReference>
<evidence type="ECO:0000313" key="2">
    <source>
        <dbReference type="Proteomes" id="UP000534294"/>
    </source>
</evidence>